<evidence type="ECO:0000256" key="1">
    <source>
        <dbReference type="SAM" id="MobiDB-lite"/>
    </source>
</evidence>
<dbReference type="PROSITE" id="PS50097">
    <property type="entry name" value="BTB"/>
    <property type="match status" value="1"/>
</dbReference>
<comment type="caution">
    <text evidence="3">The sequence shown here is derived from an EMBL/GenBank/DDBJ whole genome shotgun (WGS) entry which is preliminary data.</text>
</comment>
<dbReference type="InterPro" id="IPR011333">
    <property type="entry name" value="SKP1/BTB/POZ_sf"/>
</dbReference>
<dbReference type="Proteomes" id="UP000654918">
    <property type="component" value="Unassembled WGS sequence"/>
</dbReference>
<feature type="compositionally biased region" description="Pro residues" evidence="1">
    <location>
        <begin position="12"/>
        <end position="25"/>
    </location>
</feature>
<dbReference type="SUPFAM" id="SSF54695">
    <property type="entry name" value="POZ domain"/>
    <property type="match status" value="1"/>
</dbReference>
<feature type="region of interest" description="Disordered" evidence="1">
    <location>
        <begin position="1"/>
        <end position="28"/>
    </location>
</feature>
<keyword evidence="4" id="KW-1185">Reference proteome</keyword>
<feature type="non-terminal residue" evidence="3">
    <location>
        <position position="1"/>
    </location>
</feature>
<accession>A0A8H6MXD1</accession>
<dbReference type="Gene3D" id="3.30.710.10">
    <property type="entry name" value="Potassium Channel Kv1.1, Chain A"/>
    <property type="match status" value="1"/>
</dbReference>
<proteinExistence type="predicted"/>
<dbReference type="Pfam" id="PF00651">
    <property type="entry name" value="BTB"/>
    <property type="match status" value="1"/>
</dbReference>
<evidence type="ECO:0000313" key="3">
    <source>
        <dbReference type="EMBL" id="KAF6811743.1"/>
    </source>
</evidence>
<sequence>IKDACAADSRPSPDPPPPPPRPPVSPTGDVILLVGPESHEIRTHSLILANASPVFAAMLLGTYNTSESAAVRSATSLEPAYISLPDDDPSAMETICLALETKRNHLRLALQIILTERIHLPAWNDVFNARPSNSSFWTRRTRVRRLPRPEHEPSSNVLRAIDHELFSRGMPYMSISEAMRRAVEVPAAAKGRTFSLGRFFRGELGGGEVPWHKTWMARGVREFREKRVEGLCLACLHPQMRCEREHEGDRGRREWEVWVGMEGGGCLP</sequence>
<protein>
    <recommendedName>
        <fullName evidence="2">BTB domain-containing protein</fullName>
    </recommendedName>
</protein>
<reference evidence="3" key="1">
    <citation type="journal article" date="2020" name="Phytopathology">
        <title>Genome Sequence Resources of Colletotrichum truncatum, C. plurivorum, C. musicola, and C. sojae: Four Species Pathogenic to Soybean (Glycine max).</title>
        <authorList>
            <person name="Rogerio F."/>
            <person name="Boufleur T.R."/>
            <person name="Ciampi-Guillardi M."/>
            <person name="Sukno S.A."/>
            <person name="Thon M.R."/>
            <person name="Massola Junior N.S."/>
            <person name="Baroncelli R."/>
        </authorList>
    </citation>
    <scope>NUCLEOTIDE SEQUENCE</scope>
    <source>
        <strain evidence="3">LFN00145</strain>
    </source>
</reference>
<dbReference type="AlphaFoldDB" id="A0A8H6MXD1"/>
<feature type="domain" description="BTB" evidence="2">
    <location>
        <begin position="28"/>
        <end position="122"/>
    </location>
</feature>
<evidence type="ECO:0000313" key="4">
    <source>
        <dbReference type="Proteomes" id="UP000654918"/>
    </source>
</evidence>
<dbReference type="InterPro" id="IPR000210">
    <property type="entry name" value="BTB/POZ_dom"/>
</dbReference>
<organism evidence="3 4">
    <name type="scientific">Colletotrichum plurivorum</name>
    <dbReference type="NCBI Taxonomy" id="2175906"/>
    <lineage>
        <taxon>Eukaryota</taxon>
        <taxon>Fungi</taxon>
        <taxon>Dikarya</taxon>
        <taxon>Ascomycota</taxon>
        <taxon>Pezizomycotina</taxon>
        <taxon>Sordariomycetes</taxon>
        <taxon>Hypocreomycetidae</taxon>
        <taxon>Glomerellales</taxon>
        <taxon>Glomerellaceae</taxon>
        <taxon>Colletotrichum</taxon>
        <taxon>Colletotrichum orchidearum species complex</taxon>
    </lineage>
</organism>
<gene>
    <name evidence="3" type="ORF">CPLU01_15043</name>
</gene>
<dbReference type="EMBL" id="WIGO01000455">
    <property type="protein sequence ID" value="KAF6811743.1"/>
    <property type="molecule type" value="Genomic_DNA"/>
</dbReference>
<dbReference type="CDD" id="cd18186">
    <property type="entry name" value="BTB_POZ_ZBTB_KLHL-like"/>
    <property type="match status" value="1"/>
</dbReference>
<name>A0A8H6MXD1_9PEZI</name>
<evidence type="ECO:0000259" key="2">
    <source>
        <dbReference type="PROSITE" id="PS50097"/>
    </source>
</evidence>